<protein>
    <submittedName>
        <fullName evidence="13">Bifunctional arginine demethylase and lysyl-hydroxylase PSR</fullName>
    </submittedName>
</protein>
<keyword evidence="10" id="KW-0539">Nucleus</keyword>
<evidence type="ECO:0000313" key="13">
    <source>
        <dbReference type="EMBL" id="PFX29154.1"/>
    </source>
</evidence>
<dbReference type="GO" id="GO:0033749">
    <property type="term" value="F:histone H4R3 demethylase activity"/>
    <property type="evidence" value="ECO:0007669"/>
    <property type="project" value="TreeGrafter"/>
</dbReference>
<comment type="subcellular location">
    <subcellularLocation>
        <location evidence="2">Nucleus</location>
    </subcellularLocation>
</comment>
<keyword evidence="9" id="KW-0804">Transcription</keyword>
<comment type="cofactor">
    <cofactor evidence="1">
        <name>Fe(2+)</name>
        <dbReference type="ChEBI" id="CHEBI:29033"/>
    </cofactor>
</comment>
<dbReference type="InterPro" id="IPR050910">
    <property type="entry name" value="JMJD6_ArgDemeth/LysHydrox"/>
</dbReference>
<gene>
    <name evidence="13" type="primary">PSR</name>
    <name evidence="13" type="ORF">AWC38_SpisGene6114</name>
</gene>
<dbReference type="GO" id="GO:0046872">
    <property type="term" value="F:metal ion binding"/>
    <property type="evidence" value="ECO:0007669"/>
    <property type="project" value="UniProtKB-KW"/>
</dbReference>
<evidence type="ECO:0000256" key="3">
    <source>
        <dbReference type="ARBA" id="ARBA00022723"/>
    </source>
</evidence>
<keyword evidence="8" id="KW-0805">Transcription regulation</keyword>
<dbReference type="GO" id="GO:0008168">
    <property type="term" value="F:methyltransferase activity"/>
    <property type="evidence" value="ECO:0007669"/>
    <property type="project" value="UniProtKB-KW"/>
</dbReference>
<keyword evidence="14" id="KW-1185">Reference proteome</keyword>
<accession>A0A2B4SEQ0</accession>
<keyword evidence="13" id="KW-0808">Transferase</keyword>
<evidence type="ECO:0000259" key="12">
    <source>
        <dbReference type="PROSITE" id="PS51184"/>
    </source>
</evidence>
<evidence type="ECO:0000256" key="10">
    <source>
        <dbReference type="ARBA" id="ARBA00023242"/>
    </source>
</evidence>
<dbReference type="SMART" id="SM00558">
    <property type="entry name" value="JmjC"/>
    <property type="match status" value="1"/>
</dbReference>
<proteinExistence type="inferred from homology"/>
<dbReference type="AlphaFoldDB" id="A0A2B4SEQ0"/>
<dbReference type="GO" id="GO:0005737">
    <property type="term" value="C:cytoplasm"/>
    <property type="evidence" value="ECO:0007669"/>
    <property type="project" value="TreeGrafter"/>
</dbReference>
<dbReference type="PROSITE" id="PS51184">
    <property type="entry name" value="JMJC"/>
    <property type="match status" value="1"/>
</dbReference>
<dbReference type="Proteomes" id="UP000225706">
    <property type="component" value="Unassembled WGS sequence"/>
</dbReference>
<dbReference type="GO" id="GO:0032259">
    <property type="term" value="P:methylation"/>
    <property type="evidence" value="ECO:0007669"/>
    <property type="project" value="UniProtKB-KW"/>
</dbReference>
<evidence type="ECO:0000256" key="2">
    <source>
        <dbReference type="ARBA" id="ARBA00004123"/>
    </source>
</evidence>
<dbReference type="EMBL" id="LSMT01000070">
    <property type="protein sequence ID" value="PFX29154.1"/>
    <property type="molecule type" value="Genomic_DNA"/>
</dbReference>
<dbReference type="SUPFAM" id="SSF51197">
    <property type="entry name" value="Clavaminate synthase-like"/>
    <property type="match status" value="1"/>
</dbReference>
<evidence type="ECO:0000256" key="9">
    <source>
        <dbReference type="ARBA" id="ARBA00023163"/>
    </source>
</evidence>
<dbReference type="OrthoDB" id="203487at2759"/>
<feature type="domain" description="JmjC" evidence="12">
    <location>
        <begin position="294"/>
        <end position="456"/>
    </location>
</feature>
<reference evidence="14" key="1">
    <citation type="journal article" date="2017" name="bioRxiv">
        <title>Comparative analysis of the genomes of Stylophora pistillata and Acropora digitifera provides evidence for extensive differences between species of corals.</title>
        <authorList>
            <person name="Voolstra C.R."/>
            <person name="Li Y."/>
            <person name="Liew Y.J."/>
            <person name="Baumgarten S."/>
            <person name="Zoccola D."/>
            <person name="Flot J.-F."/>
            <person name="Tambutte S."/>
            <person name="Allemand D."/>
            <person name="Aranda M."/>
        </authorList>
    </citation>
    <scope>NUCLEOTIDE SEQUENCE [LARGE SCALE GENOMIC DNA]</scope>
</reference>
<evidence type="ECO:0000256" key="6">
    <source>
        <dbReference type="ARBA" id="ARBA00023002"/>
    </source>
</evidence>
<dbReference type="InterPro" id="IPR003347">
    <property type="entry name" value="JmjC_dom"/>
</dbReference>
<sequence>MVETITGVIGSYRMQRNDQASITNYHIGEIKMALIYTIASLLFVPASLADGAFEILLPKNTSLWVANGKARRVVIASDQGEIDTWSMEVTDSKGHTAHAYPSDIIFPQKTGGKSVYEKHVLVPETLKSGEYKLKICGSLKGGRKLCQKSDTFYIEGDQVESLHNIDDLQPHEKRFISRLRAFEDYLRKLDVEDIWPIHETHCTIPKIHKPSKEEFTEKCMKPGQACIITGMMDNWKAMNKWLFETFQHDPRIEDGVYVGQRLTPVPLTNYVKYLKERAANETAPWVIFMSDVFDLYPELREDYIIPDFFAESDDFMNNVEEELRLDWRWIIMAAKRSGSGWHVDPANTTGWLALVQGAKLWGMYPPSVYHIPGVKNNYYQKRDYDMEDAFYWWIYTRPYLKSNLPIECVQKPGDIVFIPTGWWHSVVNLDDTVSVTQNFCNKYSLRNCLTELREQADSDGGFIGRTFEQLRELYAQKYPQYFQQEDLDFEAPVKGDGLTEEDEKSRRLQALKDFLSGSTKTIV</sequence>
<evidence type="ECO:0000256" key="7">
    <source>
        <dbReference type="ARBA" id="ARBA00023004"/>
    </source>
</evidence>
<keyword evidence="6" id="KW-0560">Oxidoreductase</keyword>
<evidence type="ECO:0000256" key="5">
    <source>
        <dbReference type="ARBA" id="ARBA00022964"/>
    </source>
</evidence>
<comment type="similarity">
    <text evidence="11">Belongs to the JMJD6 family.</text>
</comment>
<keyword evidence="4" id="KW-0156">Chromatin regulator</keyword>
<dbReference type="GO" id="GO:0005634">
    <property type="term" value="C:nucleus"/>
    <property type="evidence" value="ECO:0007669"/>
    <property type="project" value="UniProtKB-SubCell"/>
</dbReference>
<dbReference type="GO" id="GO:0106140">
    <property type="term" value="F:P-TEFb complex binding"/>
    <property type="evidence" value="ECO:0007669"/>
    <property type="project" value="TreeGrafter"/>
</dbReference>
<dbReference type="STRING" id="50429.A0A2B4SEQ0"/>
<evidence type="ECO:0000256" key="11">
    <source>
        <dbReference type="ARBA" id="ARBA00038068"/>
    </source>
</evidence>
<keyword evidence="5" id="KW-0223">Dioxygenase</keyword>
<dbReference type="PANTHER" id="PTHR12480">
    <property type="entry name" value="ARGININE DEMETHYLASE AND LYSYL-HYDROXYLASE JMJD"/>
    <property type="match status" value="1"/>
</dbReference>
<dbReference type="Pfam" id="PF13621">
    <property type="entry name" value="Cupin_8"/>
    <property type="match status" value="1"/>
</dbReference>
<organism evidence="13 14">
    <name type="scientific">Stylophora pistillata</name>
    <name type="common">Smooth cauliflower coral</name>
    <dbReference type="NCBI Taxonomy" id="50429"/>
    <lineage>
        <taxon>Eukaryota</taxon>
        <taxon>Metazoa</taxon>
        <taxon>Cnidaria</taxon>
        <taxon>Anthozoa</taxon>
        <taxon>Hexacorallia</taxon>
        <taxon>Scleractinia</taxon>
        <taxon>Astrocoeniina</taxon>
        <taxon>Pocilloporidae</taxon>
        <taxon>Stylophora</taxon>
    </lineage>
</organism>
<evidence type="ECO:0000256" key="1">
    <source>
        <dbReference type="ARBA" id="ARBA00001954"/>
    </source>
</evidence>
<evidence type="ECO:0000256" key="4">
    <source>
        <dbReference type="ARBA" id="ARBA00022853"/>
    </source>
</evidence>
<evidence type="ECO:0000313" key="14">
    <source>
        <dbReference type="Proteomes" id="UP000225706"/>
    </source>
</evidence>
<keyword evidence="3" id="KW-0479">Metal-binding</keyword>
<keyword evidence="7" id="KW-0408">Iron</keyword>
<dbReference type="GO" id="GO:0006909">
    <property type="term" value="P:phagocytosis"/>
    <property type="evidence" value="ECO:0007669"/>
    <property type="project" value="TreeGrafter"/>
</dbReference>
<dbReference type="Gene3D" id="2.60.120.650">
    <property type="entry name" value="Cupin"/>
    <property type="match status" value="1"/>
</dbReference>
<comment type="caution">
    <text evidence="13">The sequence shown here is derived from an EMBL/GenBank/DDBJ whole genome shotgun (WGS) entry which is preliminary data.</text>
</comment>
<dbReference type="PANTHER" id="PTHR12480:SF32">
    <property type="entry name" value="BIFUNCTIONAL ARGININE DEMETHYLASE AND LYSYL-HYDROXYLASE JMJD6"/>
    <property type="match status" value="1"/>
</dbReference>
<evidence type="ECO:0000256" key="8">
    <source>
        <dbReference type="ARBA" id="ARBA00023015"/>
    </source>
</evidence>
<keyword evidence="13" id="KW-0489">Methyltransferase</keyword>
<name>A0A2B4SEQ0_STYPI</name>
<dbReference type="InterPro" id="IPR041667">
    <property type="entry name" value="Cupin_8"/>
</dbReference>